<dbReference type="GO" id="GO:0005794">
    <property type="term" value="C:Golgi apparatus"/>
    <property type="evidence" value="ECO:0007669"/>
    <property type="project" value="UniProtKB-SubCell"/>
</dbReference>
<dbReference type="FunFam" id="1.10.510.10:FF:000552">
    <property type="entry name" value="extracellular tyrosine-protein kinase PKDCC isoform X5"/>
    <property type="match status" value="1"/>
</dbReference>
<name>A0A9Q0IVM9_9TELE</name>
<keyword evidence="13" id="KW-0067">ATP-binding</keyword>
<dbReference type="PANTHER" id="PTHR46448">
    <property type="entry name" value="PROTEIN KINASE DOMAIN-CONTAINING PROTEIN"/>
    <property type="match status" value="1"/>
</dbReference>
<evidence type="ECO:0000256" key="2">
    <source>
        <dbReference type="ARBA" id="ARBA00004613"/>
    </source>
</evidence>
<dbReference type="EMBL" id="JANIIK010000038">
    <property type="protein sequence ID" value="KAJ3610901.1"/>
    <property type="molecule type" value="Genomic_DNA"/>
</dbReference>
<evidence type="ECO:0000256" key="4">
    <source>
        <dbReference type="ARBA" id="ARBA00022448"/>
    </source>
</evidence>
<evidence type="ECO:0000256" key="1">
    <source>
        <dbReference type="ARBA" id="ARBA00004555"/>
    </source>
</evidence>
<protein>
    <recommendedName>
        <fullName evidence="20">Extracellular tyrosine-protein kinase PKDCC</fullName>
        <ecNumber evidence="3">2.7.10.2</ecNumber>
    </recommendedName>
    <alternativeName>
        <fullName evidence="21">Protein kinase domain-containing protein, cytoplasmic</fullName>
    </alternativeName>
    <alternativeName>
        <fullName evidence="22">Protein kinase-like protein SgK493</fullName>
    </alternativeName>
    <alternativeName>
        <fullName evidence="23">Sugen kinase 493</fullName>
    </alternativeName>
    <alternativeName>
        <fullName evidence="24">Vertebrate lonesome kinase</fullName>
    </alternativeName>
</protein>
<evidence type="ECO:0000256" key="15">
    <source>
        <dbReference type="ARBA" id="ARBA00022927"/>
    </source>
</evidence>
<dbReference type="InterPro" id="IPR011009">
    <property type="entry name" value="Kinase-like_dom_sf"/>
</dbReference>
<keyword evidence="15" id="KW-0653">Protein transport</keyword>
<keyword evidence="16" id="KW-0333">Golgi apparatus</keyword>
<comment type="subcellular location">
    <subcellularLocation>
        <location evidence="1">Golgi apparatus</location>
    </subcellularLocation>
    <subcellularLocation>
        <location evidence="2">Secreted</location>
    </subcellularLocation>
</comment>
<evidence type="ECO:0000313" key="27">
    <source>
        <dbReference type="EMBL" id="KAJ3610901.1"/>
    </source>
</evidence>
<accession>A0A9Q0IVM9</accession>
<evidence type="ECO:0000256" key="7">
    <source>
        <dbReference type="ARBA" id="ARBA00022553"/>
    </source>
</evidence>
<proteinExistence type="predicted"/>
<comment type="caution">
    <text evidence="27">The sequence shown here is derived from an EMBL/GenBank/DDBJ whole genome shotgun (WGS) entry which is preliminary data.</text>
</comment>
<keyword evidence="8" id="KW-0808">Transferase</keyword>
<evidence type="ECO:0000256" key="11">
    <source>
        <dbReference type="ARBA" id="ARBA00022777"/>
    </source>
</evidence>
<evidence type="ECO:0000256" key="21">
    <source>
        <dbReference type="ARBA" id="ARBA00078617"/>
    </source>
</evidence>
<evidence type="ECO:0000256" key="5">
    <source>
        <dbReference type="ARBA" id="ARBA00022473"/>
    </source>
</evidence>
<reference evidence="27" key="1">
    <citation type="submission" date="2022-07" db="EMBL/GenBank/DDBJ databases">
        <title>Chromosome-level genome of Muraenolepis orangiensis.</title>
        <authorList>
            <person name="Kim J."/>
        </authorList>
    </citation>
    <scope>NUCLEOTIDE SEQUENCE</scope>
    <source>
        <strain evidence="27">KU_S4_2022</strain>
        <tissue evidence="27">Muscle</tissue>
    </source>
</reference>
<evidence type="ECO:0000313" key="28">
    <source>
        <dbReference type="Proteomes" id="UP001148018"/>
    </source>
</evidence>
<keyword evidence="17" id="KW-0829">Tyrosine-protein kinase</keyword>
<keyword evidence="5" id="KW-0217">Developmental protein</keyword>
<dbReference type="AlphaFoldDB" id="A0A9Q0IVM9"/>
<dbReference type="PROSITE" id="PS50011">
    <property type="entry name" value="PROTEIN_KINASE_DOM"/>
    <property type="match status" value="1"/>
</dbReference>
<keyword evidence="28" id="KW-1185">Reference proteome</keyword>
<dbReference type="PANTHER" id="PTHR46448:SF3">
    <property type="entry name" value="EXTRACELLULAR TYROSINE-PROTEIN KINASE PKDCC"/>
    <property type="match status" value="1"/>
</dbReference>
<sequence>MKRRRRSVVVVAGLCLSFFLGTWMNLLPELEPGLEPRPAVGGESAPGTRRDLPTGGSLLLLHHELELQIRERHDEVSRYRHLLLRARRRLGRPLERRRLMDSEPGDGWDPDPAAAARARVPGGTVDGHPDGPPPSPSPPPPPRRRRLGCGSVVDVTDVQYLGSGYTKAVYRAALNHSLSVALKSVDLQGHDMENCARRYGDTGACYRLSSLKIIKEMLLMESLEHPNVLKLYGYCYQDNGGIPETVTAITELGSPIEMIHLLQTPWDHRLRICVSLVRLLYFLSRSPLGSVSLLDFRPRQFVLVDGELKVTDLDDASAHQAPCTPLTAHRVCTLDFPSRNFTLPCSRGRCEGINEKRNLYNAYRFFFTYLLPHSAPRALRPLLDRIVNATGELSWGVEETLSKMEEVLHLYQTGRYLQNLNHSTTEQEVRCWPSYQHDACLLAVFDLREALSLCESHAHCRAFVFTNQTTWTGHHLVYFKSGWSGLSRATGQLTYIRLAS</sequence>
<evidence type="ECO:0000256" key="13">
    <source>
        <dbReference type="ARBA" id="ARBA00022840"/>
    </source>
</evidence>
<evidence type="ECO:0000256" key="17">
    <source>
        <dbReference type="ARBA" id="ARBA00023137"/>
    </source>
</evidence>
<evidence type="ECO:0000256" key="14">
    <source>
        <dbReference type="ARBA" id="ARBA00022855"/>
    </source>
</evidence>
<keyword evidence="11" id="KW-0418">Kinase</keyword>
<dbReference type="GO" id="GO:0005524">
    <property type="term" value="F:ATP binding"/>
    <property type="evidence" value="ECO:0007669"/>
    <property type="project" value="UniProtKB-KW"/>
</dbReference>
<dbReference type="OrthoDB" id="4062651at2759"/>
<dbReference type="GO" id="GO:0015031">
    <property type="term" value="P:protein transport"/>
    <property type="evidence" value="ECO:0007669"/>
    <property type="project" value="UniProtKB-KW"/>
</dbReference>
<dbReference type="Proteomes" id="UP001148018">
    <property type="component" value="Unassembled WGS sequence"/>
</dbReference>
<keyword evidence="9" id="KW-0732">Signal</keyword>
<evidence type="ECO:0000256" key="22">
    <source>
        <dbReference type="ARBA" id="ARBA00079014"/>
    </source>
</evidence>
<dbReference type="GO" id="GO:0005576">
    <property type="term" value="C:extracellular region"/>
    <property type="evidence" value="ECO:0007669"/>
    <property type="project" value="UniProtKB-SubCell"/>
</dbReference>
<evidence type="ECO:0000256" key="3">
    <source>
        <dbReference type="ARBA" id="ARBA00011903"/>
    </source>
</evidence>
<dbReference type="GO" id="GO:0030154">
    <property type="term" value="P:cell differentiation"/>
    <property type="evidence" value="ECO:0007669"/>
    <property type="project" value="UniProtKB-KW"/>
</dbReference>
<dbReference type="Pfam" id="PF12260">
    <property type="entry name" value="PIP49_C"/>
    <property type="match status" value="1"/>
</dbReference>
<gene>
    <name evidence="27" type="ORF">NHX12_022991</name>
</gene>
<evidence type="ECO:0000256" key="9">
    <source>
        <dbReference type="ARBA" id="ARBA00022729"/>
    </source>
</evidence>
<evidence type="ECO:0000259" key="26">
    <source>
        <dbReference type="PROSITE" id="PS50011"/>
    </source>
</evidence>
<feature type="compositionally biased region" description="Low complexity" evidence="25">
    <location>
        <begin position="110"/>
        <end position="123"/>
    </location>
</feature>
<dbReference type="GO" id="GO:0004715">
    <property type="term" value="F:non-membrane spanning protein tyrosine kinase activity"/>
    <property type="evidence" value="ECO:0007669"/>
    <property type="project" value="UniProtKB-EC"/>
</dbReference>
<keyword evidence="7" id="KW-0597">Phosphoprotein</keyword>
<keyword evidence="18" id="KW-0325">Glycoprotein</keyword>
<evidence type="ECO:0000256" key="20">
    <source>
        <dbReference type="ARBA" id="ARBA00072258"/>
    </source>
</evidence>
<evidence type="ECO:0000256" key="19">
    <source>
        <dbReference type="ARBA" id="ARBA00051942"/>
    </source>
</evidence>
<evidence type="ECO:0000256" key="16">
    <source>
        <dbReference type="ARBA" id="ARBA00023034"/>
    </source>
</evidence>
<dbReference type="Gene3D" id="1.10.510.10">
    <property type="entry name" value="Transferase(Phosphotransferase) domain 1"/>
    <property type="match status" value="1"/>
</dbReference>
<evidence type="ECO:0000256" key="23">
    <source>
        <dbReference type="ARBA" id="ARBA00080589"/>
    </source>
</evidence>
<evidence type="ECO:0000256" key="18">
    <source>
        <dbReference type="ARBA" id="ARBA00023180"/>
    </source>
</evidence>
<comment type="catalytic activity">
    <reaction evidence="19">
        <text>L-tyrosyl-[protein] + ATP = O-phospho-L-tyrosyl-[protein] + ADP + H(+)</text>
        <dbReference type="Rhea" id="RHEA:10596"/>
        <dbReference type="Rhea" id="RHEA-COMP:10136"/>
        <dbReference type="Rhea" id="RHEA-COMP:20101"/>
        <dbReference type="ChEBI" id="CHEBI:15378"/>
        <dbReference type="ChEBI" id="CHEBI:30616"/>
        <dbReference type="ChEBI" id="CHEBI:46858"/>
        <dbReference type="ChEBI" id="CHEBI:61978"/>
        <dbReference type="ChEBI" id="CHEBI:456216"/>
        <dbReference type="EC" id="2.7.10.2"/>
    </reaction>
    <physiologicalReaction direction="left-to-right" evidence="19">
        <dbReference type="Rhea" id="RHEA:10597"/>
    </physiologicalReaction>
</comment>
<feature type="compositionally biased region" description="Pro residues" evidence="25">
    <location>
        <begin position="130"/>
        <end position="141"/>
    </location>
</feature>
<evidence type="ECO:0000256" key="6">
    <source>
        <dbReference type="ARBA" id="ARBA00022525"/>
    </source>
</evidence>
<keyword evidence="6" id="KW-0964">Secreted</keyword>
<keyword evidence="12" id="KW-0221">Differentiation</keyword>
<evidence type="ECO:0000256" key="25">
    <source>
        <dbReference type="SAM" id="MobiDB-lite"/>
    </source>
</evidence>
<evidence type="ECO:0000256" key="10">
    <source>
        <dbReference type="ARBA" id="ARBA00022741"/>
    </source>
</evidence>
<keyword evidence="4" id="KW-0813">Transport</keyword>
<organism evidence="27 28">
    <name type="scientific">Muraenolepis orangiensis</name>
    <name type="common">Patagonian moray cod</name>
    <dbReference type="NCBI Taxonomy" id="630683"/>
    <lineage>
        <taxon>Eukaryota</taxon>
        <taxon>Metazoa</taxon>
        <taxon>Chordata</taxon>
        <taxon>Craniata</taxon>
        <taxon>Vertebrata</taxon>
        <taxon>Euteleostomi</taxon>
        <taxon>Actinopterygii</taxon>
        <taxon>Neopterygii</taxon>
        <taxon>Teleostei</taxon>
        <taxon>Neoteleostei</taxon>
        <taxon>Acanthomorphata</taxon>
        <taxon>Zeiogadaria</taxon>
        <taxon>Gadariae</taxon>
        <taxon>Gadiformes</taxon>
        <taxon>Muraenolepidoidei</taxon>
        <taxon>Muraenolepididae</taxon>
        <taxon>Muraenolepis</taxon>
    </lineage>
</organism>
<dbReference type="EC" id="2.7.10.2" evidence="3"/>
<dbReference type="GO" id="GO:0001501">
    <property type="term" value="P:skeletal system development"/>
    <property type="evidence" value="ECO:0007669"/>
    <property type="project" value="UniProtKB-ARBA"/>
</dbReference>
<dbReference type="InterPro" id="IPR042983">
    <property type="entry name" value="PKDCC"/>
</dbReference>
<dbReference type="GO" id="GO:0001503">
    <property type="term" value="P:ossification"/>
    <property type="evidence" value="ECO:0007669"/>
    <property type="project" value="UniProtKB-KW"/>
</dbReference>
<keyword evidence="14" id="KW-0892">Osteogenesis</keyword>
<dbReference type="SUPFAM" id="SSF56112">
    <property type="entry name" value="Protein kinase-like (PK-like)"/>
    <property type="match status" value="1"/>
</dbReference>
<keyword evidence="10" id="KW-0547">Nucleotide-binding</keyword>
<dbReference type="InterPro" id="IPR022049">
    <property type="entry name" value="FAM69_kinase_dom"/>
</dbReference>
<dbReference type="InterPro" id="IPR000719">
    <property type="entry name" value="Prot_kinase_dom"/>
</dbReference>
<feature type="domain" description="Protein kinase" evidence="26">
    <location>
        <begin position="155"/>
        <end position="425"/>
    </location>
</feature>
<feature type="region of interest" description="Disordered" evidence="25">
    <location>
        <begin position="98"/>
        <end position="148"/>
    </location>
</feature>
<evidence type="ECO:0000256" key="12">
    <source>
        <dbReference type="ARBA" id="ARBA00022782"/>
    </source>
</evidence>
<evidence type="ECO:0000256" key="8">
    <source>
        <dbReference type="ARBA" id="ARBA00022679"/>
    </source>
</evidence>
<evidence type="ECO:0000256" key="24">
    <source>
        <dbReference type="ARBA" id="ARBA00082327"/>
    </source>
</evidence>